<keyword evidence="1 4" id="KW-0808">Transferase</keyword>
<comment type="pathway">
    <text evidence="4">Cofactor biosynthesis; adenosylcobalamin biosynthesis; adenosylcobalamin from cob(II)yrinate a,c-diamide: step 2/7.</text>
</comment>
<dbReference type="GO" id="GO:0009236">
    <property type="term" value="P:cobalamin biosynthetic process"/>
    <property type="evidence" value="ECO:0007669"/>
    <property type="project" value="UniProtKB-UniRule"/>
</dbReference>
<dbReference type="InterPro" id="IPR036451">
    <property type="entry name" value="CblAdoTrfase-like_sf"/>
</dbReference>
<proteinExistence type="inferred from homology"/>
<name>A0A1G2MD45_9BACT</name>
<keyword evidence="4" id="KW-0169">Cobalamin biosynthesis</keyword>
<comment type="catalytic activity">
    <reaction evidence="4">
        <text>2 cob(II)yrinate a,c diamide + reduced [electron-transfer flavoprotein] + 2 ATP = 2 adenosylcob(III)yrinate a,c-diamide + 2 triphosphate + oxidized [electron-transfer flavoprotein] + 3 H(+)</text>
        <dbReference type="Rhea" id="RHEA:11528"/>
        <dbReference type="Rhea" id="RHEA-COMP:10685"/>
        <dbReference type="Rhea" id="RHEA-COMP:10686"/>
        <dbReference type="ChEBI" id="CHEBI:15378"/>
        <dbReference type="ChEBI" id="CHEBI:18036"/>
        <dbReference type="ChEBI" id="CHEBI:30616"/>
        <dbReference type="ChEBI" id="CHEBI:57692"/>
        <dbReference type="ChEBI" id="CHEBI:58307"/>
        <dbReference type="ChEBI" id="CHEBI:58503"/>
        <dbReference type="ChEBI" id="CHEBI:58537"/>
        <dbReference type="EC" id="2.5.1.17"/>
    </reaction>
</comment>
<evidence type="ECO:0000256" key="3">
    <source>
        <dbReference type="ARBA" id="ARBA00022840"/>
    </source>
</evidence>
<sequence length="186" mass="20650">MKYYTAKGDAGTTRLLGSEERTRLSKADEIFDVLGGVDELNSFVGFSRAVAERSSFEGSKRAQFIEALQSLQEGLFILQAELGGGSKRLSKHNVAHLEHMIARFADEFPPIHSFVIPGATELSALLDVSRAVARRVERRYVRSVTLRGFDGAITTAYLNRVSSLLYVLARYVNHVHHVPESAPSYH</sequence>
<dbReference type="PANTHER" id="PTHR12213">
    <property type="entry name" value="CORRINOID ADENOSYLTRANSFERASE"/>
    <property type="match status" value="1"/>
</dbReference>
<dbReference type="EC" id="2.5.1.17" evidence="4"/>
<evidence type="ECO:0000313" key="6">
    <source>
        <dbReference type="EMBL" id="OHA21830.1"/>
    </source>
</evidence>
<reference evidence="6 7" key="1">
    <citation type="journal article" date="2016" name="Nat. Commun.">
        <title>Thousands of microbial genomes shed light on interconnected biogeochemical processes in an aquifer system.</title>
        <authorList>
            <person name="Anantharaman K."/>
            <person name="Brown C.T."/>
            <person name="Hug L.A."/>
            <person name="Sharon I."/>
            <person name="Castelle C.J."/>
            <person name="Probst A.J."/>
            <person name="Thomas B.C."/>
            <person name="Singh A."/>
            <person name="Wilkins M.J."/>
            <person name="Karaoz U."/>
            <person name="Brodie E.L."/>
            <person name="Williams K.H."/>
            <person name="Hubbard S.S."/>
            <person name="Banfield J.F."/>
        </authorList>
    </citation>
    <scope>NUCLEOTIDE SEQUENCE [LARGE SCALE GENOMIC DNA]</scope>
</reference>
<keyword evidence="3 4" id="KW-0067">ATP-binding</keyword>
<dbReference type="InterPro" id="IPR029499">
    <property type="entry name" value="PduO-typ"/>
</dbReference>
<dbReference type="EMBL" id="MHRI01000003">
    <property type="protein sequence ID" value="OHA21830.1"/>
    <property type="molecule type" value="Genomic_DNA"/>
</dbReference>
<gene>
    <name evidence="6" type="ORF">A2849_02775</name>
</gene>
<evidence type="ECO:0000313" key="7">
    <source>
        <dbReference type="Proteomes" id="UP000178121"/>
    </source>
</evidence>
<comment type="catalytic activity">
    <reaction evidence="4">
        <text>2 cob(II)alamin + reduced [electron-transfer flavoprotein] + 2 ATP = 2 adenosylcob(III)alamin + 2 triphosphate + oxidized [electron-transfer flavoprotein] + 3 H(+)</text>
        <dbReference type="Rhea" id="RHEA:28671"/>
        <dbReference type="Rhea" id="RHEA-COMP:10685"/>
        <dbReference type="Rhea" id="RHEA-COMP:10686"/>
        <dbReference type="ChEBI" id="CHEBI:15378"/>
        <dbReference type="ChEBI" id="CHEBI:16304"/>
        <dbReference type="ChEBI" id="CHEBI:18036"/>
        <dbReference type="ChEBI" id="CHEBI:18408"/>
        <dbReference type="ChEBI" id="CHEBI:30616"/>
        <dbReference type="ChEBI" id="CHEBI:57692"/>
        <dbReference type="ChEBI" id="CHEBI:58307"/>
        <dbReference type="EC" id="2.5.1.17"/>
    </reaction>
</comment>
<comment type="caution">
    <text evidence="6">The sequence shown here is derived from an EMBL/GenBank/DDBJ whole genome shotgun (WGS) entry which is preliminary data.</text>
</comment>
<evidence type="ECO:0000256" key="4">
    <source>
        <dbReference type="RuleBase" id="RU366026"/>
    </source>
</evidence>
<dbReference type="AlphaFoldDB" id="A0A1G2MD45"/>
<keyword evidence="2 4" id="KW-0547">Nucleotide-binding</keyword>
<dbReference type="InterPro" id="IPR016030">
    <property type="entry name" value="CblAdoTrfase-like"/>
</dbReference>
<dbReference type="SUPFAM" id="SSF89028">
    <property type="entry name" value="Cobalamin adenosyltransferase-like"/>
    <property type="match status" value="1"/>
</dbReference>
<dbReference type="NCBIfam" id="TIGR00636">
    <property type="entry name" value="PduO_Nterm"/>
    <property type="match status" value="1"/>
</dbReference>
<accession>A0A1G2MD45</accession>
<dbReference type="Pfam" id="PF01923">
    <property type="entry name" value="Cob_adeno_trans"/>
    <property type="match status" value="1"/>
</dbReference>
<dbReference type="UniPathway" id="UPA00148">
    <property type="reaction ID" value="UER00233"/>
</dbReference>
<dbReference type="PANTHER" id="PTHR12213:SF0">
    <property type="entry name" value="CORRINOID ADENOSYLTRANSFERASE MMAB"/>
    <property type="match status" value="1"/>
</dbReference>
<dbReference type="GO" id="GO:0005524">
    <property type="term" value="F:ATP binding"/>
    <property type="evidence" value="ECO:0007669"/>
    <property type="project" value="UniProtKB-UniRule"/>
</dbReference>
<feature type="domain" description="Cobalamin adenosyltransferase-like" evidence="5">
    <location>
        <begin position="4"/>
        <end position="172"/>
    </location>
</feature>
<protein>
    <recommendedName>
        <fullName evidence="4">Corrinoid adenosyltransferase</fullName>
        <ecNumber evidence="4">2.5.1.17</ecNumber>
    </recommendedName>
    <alternativeName>
        <fullName evidence="4">Cob(II)alamin adenosyltransferase</fullName>
    </alternativeName>
    <alternativeName>
        <fullName evidence="4">Cob(II)yrinic acid a,c-diamide adenosyltransferase</fullName>
    </alternativeName>
    <alternativeName>
        <fullName evidence="4">Cobinamide/cobalamin adenosyltransferase</fullName>
    </alternativeName>
</protein>
<evidence type="ECO:0000256" key="1">
    <source>
        <dbReference type="ARBA" id="ARBA00022679"/>
    </source>
</evidence>
<dbReference type="Proteomes" id="UP000178121">
    <property type="component" value="Unassembled WGS sequence"/>
</dbReference>
<comment type="similarity">
    <text evidence="4">Belongs to the Cob(I)alamin adenosyltransferase family.</text>
</comment>
<evidence type="ECO:0000256" key="2">
    <source>
        <dbReference type="ARBA" id="ARBA00022741"/>
    </source>
</evidence>
<dbReference type="GO" id="GO:0008817">
    <property type="term" value="F:corrinoid adenosyltransferase activity"/>
    <property type="evidence" value="ECO:0007669"/>
    <property type="project" value="UniProtKB-UniRule"/>
</dbReference>
<dbReference type="Gene3D" id="1.20.1200.10">
    <property type="entry name" value="Cobalamin adenosyltransferase-like"/>
    <property type="match status" value="1"/>
</dbReference>
<evidence type="ECO:0000259" key="5">
    <source>
        <dbReference type="Pfam" id="PF01923"/>
    </source>
</evidence>
<organism evidence="6 7">
    <name type="scientific">Candidatus Taylorbacteria bacterium RIFCSPHIGHO2_01_FULL_51_15</name>
    <dbReference type="NCBI Taxonomy" id="1802304"/>
    <lineage>
        <taxon>Bacteria</taxon>
        <taxon>Candidatus Tayloriibacteriota</taxon>
    </lineage>
</organism>